<reference evidence="2 3" key="1">
    <citation type="submission" date="2018-05" db="EMBL/GenBank/DDBJ databases">
        <title>Micromonosporas from Atacama Desert.</title>
        <authorList>
            <person name="Carro L."/>
            <person name="Golinska P."/>
            <person name="Klenk H.-P."/>
            <person name="Goodfellow M."/>
        </authorList>
    </citation>
    <scope>NUCLEOTIDE SEQUENCE [LARGE SCALE GENOMIC DNA]</scope>
    <source>
        <strain evidence="2 3">4G51</strain>
    </source>
</reference>
<feature type="compositionally biased region" description="Low complexity" evidence="1">
    <location>
        <begin position="18"/>
        <end position="35"/>
    </location>
</feature>
<accession>A0A317DP74</accession>
<comment type="caution">
    <text evidence="2">The sequence shown here is derived from an EMBL/GenBank/DDBJ whole genome shotgun (WGS) entry which is preliminary data.</text>
</comment>
<evidence type="ECO:0000313" key="3">
    <source>
        <dbReference type="Proteomes" id="UP000246050"/>
    </source>
</evidence>
<dbReference type="Proteomes" id="UP000246050">
    <property type="component" value="Unassembled WGS sequence"/>
</dbReference>
<gene>
    <name evidence="2" type="ORF">DKT69_05555</name>
</gene>
<organism evidence="2 3">
    <name type="scientific">Micromonospora sicca</name>
    <dbReference type="NCBI Taxonomy" id="2202420"/>
    <lineage>
        <taxon>Bacteria</taxon>
        <taxon>Bacillati</taxon>
        <taxon>Actinomycetota</taxon>
        <taxon>Actinomycetes</taxon>
        <taxon>Micromonosporales</taxon>
        <taxon>Micromonosporaceae</taxon>
        <taxon>Micromonospora</taxon>
    </lineage>
</organism>
<evidence type="ECO:0000256" key="1">
    <source>
        <dbReference type="SAM" id="MobiDB-lite"/>
    </source>
</evidence>
<protein>
    <submittedName>
        <fullName evidence="2">Uncharacterized protein</fullName>
    </submittedName>
</protein>
<proteinExistence type="predicted"/>
<sequence length="64" mass="6633">MTKHFTGLSAPGPSVTDRATAARAACRYPDAQAAAQIRPGRSATDSAGEHYSATPVRTMTRGSV</sequence>
<feature type="region of interest" description="Disordered" evidence="1">
    <location>
        <begin position="1"/>
        <end position="64"/>
    </location>
</feature>
<feature type="compositionally biased region" description="Polar residues" evidence="1">
    <location>
        <begin position="55"/>
        <end position="64"/>
    </location>
</feature>
<dbReference type="EMBL" id="QGKS01000122">
    <property type="protein sequence ID" value="PWR16438.1"/>
    <property type="molecule type" value="Genomic_DNA"/>
</dbReference>
<evidence type="ECO:0000313" key="2">
    <source>
        <dbReference type="EMBL" id="PWR16438.1"/>
    </source>
</evidence>
<name>A0A317DP74_9ACTN</name>
<dbReference type="AlphaFoldDB" id="A0A317DP74"/>